<gene>
    <name evidence="3" type="ORF">IF1G_04309</name>
</gene>
<accession>A0A545W2V7</accession>
<proteinExistence type="predicted"/>
<keyword evidence="2" id="KW-0472">Membrane</keyword>
<keyword evidence="2" id="KW-1133">Transmembrane helix</keyword>
<feature type="transmembrane region" description="Helical" evidence="2">
    <location>
        <begin position="46"/>
        <end position="64"/>
    </location>
</feature>
<keyword evidence="4" id="KW-1185">Reference proteome</keyword>
<comment type="caution">
    <text evidence="3">The sequence shown here is derived from an EMBL/GenBank/DDBJ whole genome shotgun (WGS) entry which is preliminary data.</text>
</comment>
<feature type="region of interest" description="Disordered" evidence="1">
    <location>
        <begin position="67"/>
        <end position="118"/>
    </location>
</feature>
<evidence type="ECO:0000256" key="2">
    <source>
        <dbReference type="SAM" id="Phobius"/>
    </source>
</evidence>
<reference evidence="3 4" key="1">
    <citation type="journal article" date="2019" name="Appl. Microbiol. Biotechnol.">
        <title>Genome sequence of Isaria javanica and comparative genome analysis insights into family S53 peptidase evolution in fungal entomopathogens.</title>
        <authorList>
            <person name="Lin R."/>
            <person name="Zhang X."/>
            <person name="Xin B."/>
            <person name="Zou M."/>
            <person name="Gao Y."/>
            <person name="Qin F."/>
            <person name="Hu Q."/>
            <person name="Xie B."/>
            <person name="Cheng X."/>
        </authorList>
    </citation>
    <scope>NUCLEOTIDE SEQUENCE [LARGE SCALE GENOMIC DNA]</scope>
    <source>
        <strain evidence="3 4">IJ1G</strain>
    </source>
</reference>
<protein>
    <submittedName>
        <fullName evidence="3">Uncharacterized protein</fullName>
    </submittedName>
</protein>
<keyword evidence="2" id="KW-0812">Transmembrane</keyword>
<name>A0A545W2V7_9HYPO</name>
<dbReference type="AlphaFoldDB" id="A0A545W2V7"/>
<evidence type="ECO:0000313" key="4">
    <source>
        <dbReference type="Proteomes" id="UP000315783"/>
    </source>
</evidence>
<evidence type="ECO:0000256" key="1">
    <source>
        <dbReference type="SAM" id="MobiDB-lite"/>
    </source>
</evidence>
<sequence length="118" mass="12252">MVDNEAGVAVVETGSLDINNLADHSAWLYVAMESEERLLSKKDDPIAVALAAAANVGCGCAAALGTKKKNKSVVAGQRRPRTRLPTSPPPRRSPRLADDTTGGEPSRGGGDSPDTQQA</sequence>
<dbReference type="EMBL" id="SPUK01000005">
    <property type="protein sequence ID" value="TQV97069.1"/>
    <property type="molecule type" value="Genomic_DNA"/>
</dbReference>
<evidence type="ECO:0000313" key="3">
    <source>
        <dbReference type="EMBL" id="TQV97069.1"/>
    </source>
</evidence>
<dbReference type="Proteomes" id="UP000315783">
    <property type="component" value="Unassembled WGS sequence"/>
</dbReference>
<organism evidence="3 4">
    <name type="scientific">Cordyceps javanica</name>
    <dbReference type="NCBI Taxonomy" id="43265"/>
    <lineage>
        <taxon>Eukaryota</taxon>
        <taxon>Fungi</taxon>
        <taxon>Dikarya</taxon>
        <taxon>Ascomycota</taxon>
        <taxon>Pezizomycotina</taxon>
        <taxon>Sordariomycetes</taxon>
        <taxon>Hypocreomycetidae</taxon>
        <taxon>Hypocreales</taxon>
        <taxon>Cordycipitaceae</taxon>
        <taxon>Cordyceps</taxon>
    </lineage>
</organism>